<dbReference type="Pfam" id="PF01694">
    <property type="entry name" value="Rhomboid"/>
    <property type="match status" value="1"/>
</dbReference>
<keyword evidence="10" id="KW-1185">Reference proteome</keyword>
<dbReference type="EMBL" id="SLZR01000010">
    <property type="protein sequence ID" value="TCS40180.1"/>
    <property type="molecule type" value="Genomic_DNA"/>
</dbReference>
<comment type="similarity">
    <text evidence="2">Belongs to the peptidase S54 family.</text>
</comment>
<evidence type="ECO:0000313" key="9">
    <source>
        <dbReference type="EMBL" id="TCS40180.1"/>
    </source>
</evidence>
<feature type="transmembrane region" description="Helical" evidence="7">
    <location>
        <begin position="65"/>
        <end position="85"/>
    </location>
</feature>
<dbReference type="PANTHER" id="PTHR43731:SF14">
    <property type="entry name" value="PRESENILIN-ASSOCIATED RHOMBOID-LIKE PROTEIN, MITOCHONDRIAL"/>
    <property type="match status" value="1"/>
</dbReference>
<dbReference type="SUPFAM" id="SSF144091">
    <property type="entry name" value="Rhomboid-like"/>
    <property type="match status" value="1"/>
</dbReference>
<feature type="transmembrane region" description="Helical" evidence="7">
    <location>
        <begin position="12"/>
        <end position="34"/>
    </location>
</feature>
<feature type="transmembrane region" description="Helical" evidence="7">
    <location>
        <begin position="97"/>
        <end position="115"/>
    </location>
</feature>
<dbReference type="InterPro" id="IPR022764">
    <property type="entry name" value="Peptidase_S54_rhomboid_dom"/>
</dbReference>
<dbReference type="OrthoDB" id="9778341at2"/>
<reference evidence="9 10" key="1">
    <citation type="submission" date="2019-03" db="EMBL/GenBank/DDBJ databases">
        <title>Genomic Encyclopedia of Archaeal and Bacterial Type Strains, Phase II (KMG-II): from individual species to whole genera.</title>
        <authorList>
            <person name="Goeker M."/>
        </authorList>
    </citation>
    <scope>NUCLEOTIDE SEQUENCE [LARGE SCALE GENOMIC DNA]</scope>
    <source>
        <strain evidence="9 10">DSM 15388</strain>
    </source>
</reference>
<evidence type="ECO:0000256" key="5">
    <source>
        <dbReference type="ARBA" id="ARBA00022989"/>
    </source>
</evidence>
<keyword evidence="3 7" id="KW-0812">Transmembrane</keyword>
<keyword evidence="6 7" id="KW-0472">Membrane</keyword>
<evidence type="ECO:0000256" key="2">
    <source>
        <dbReference type="ARBA" id="ARBA00009045"/>
    </source>
</evidence>
<dbReference type="InterPro" id="IPR050925">
    <property type="entry name" value="Rhomboid_protease_S54"/>
</dbReference>
<evidence type="ECO:0000256" key="7">
    <source>
        <dbReference type="SAM" id="Phobius"/>
    </source>
</evidence>
<dbReference type="Proteomes" id="UP000295793">
    <property type="component" value="Unassembled WGS sequence"/>
</dbReference>
<comment type="subcellular location">
    <subcellularLocation>
        <location evidence="1">Membrane</location>
        <topology evidence="1">Multi-pass membrane protein</topology>
    </subcellularLocation>
</comment>
<dbReference type="PANTHER" id="PTHR43731">
    <property type="entry name" value="RHOMBOID PROTEASE"/>
    <property type="match status" value="1"/>
</dbReference>
<feature type="domain" description="Peptidase S54 rhomboid" evidence="8">
    <location>
        <begin position="55"/>
        <end position="193"/>
    </location>
</feature>
<name>A0A4R3I3C0_9GAMM</name>
<evidence type="ECO:0000256" key="6">
    <source>
        <dbReference type="ARBA" id="ARBA00023136"/>
    </source>
</evidence>
<dbReference type="GO" id="GO:0004252">
    <property type="term" value="F:serine-type endopeptidase activity"/>
    <property type="evidence" value="ECO:0007669"/>
    <property type="project" value="InterPro"/>
</dbReference>
<dbReference type="AlphaFoldDB" id="A0A4R3I3C0"/>
<dbReference type="GO" id="GO:0006508">
    <property type="term" value="P:proteolysis"/>
    <property type="evidence" value="ECO:0007669"/>
    <property type="project" value="UniProtKB-KW"/>
</dbReference>
<gene>
    <name evidence="9" type="ORF">BCF53_110102</name>
</gene>
<evidence type="ECO:0000256" key="1">
    <source>
        <dbReference type="ARBA" id="ARBA00004141"/>
    </source>
</evidence>
<keyword evidence="4" id="KW-0378">Hydrolase</keyword>
<accession>A0A4R3I3C0</accession>
<keyword evidence="9" id="KW-0645">Protease</keyword>
<proteinExistence type="inferred from homology"/>
<organism evidence="9 10">
    <name type="scientific">Reinekea marinisedimentorum</name>
    <dbReference type="NCBI Taxonomy" id="230495"/>
    <lineage>
        <taxon>Bacteria</taxon>
        <taxon>Pseudomonadati</taxon>
        <taxon>Pseudomonadota</taxon>
        <taxon>Gammaproteobacteria</taxon>
        <taxon>Oceanospirillales</taxon>
        <taxon>Saccharospirillaceae</taxon>
        <taxon>Reinekea</taxon>
    </lineage>
</organism>
<sequence>MLLWTPGPGFKVSPALALINVVVFLVLCVINLSFTHFSNQSLLLLGANFHPLVDQGQWWRLLSSVFLHLSVAHLLFNCISLLFLGRLLEPILGHVKFLIAYIATGISADFASYWLNDNVISAGASGAIFGLFGIFIVLLLSNLFEPRVRNYWLKSVGGILALNLVLGLVLPIDNAAHIGGLISGVVAGLVLLPFIYKSIRRT</sequence>
<dbReference type="InterPro" id="IPR035952">
    <property type="entry name" value="Rhomboid-like_sf"/>
</dbReference>
<comment type="caution">
    <text evidence="9">The sequence shown here is derived from an EMBL/GenBank/DDBJ whole genome shotgun (WGS) entry which is preliminary data.</text>
</comment>
<feature type="transmembrane region" description="Helical" evidence="7">
    <location>
        <begin position="151"/>
        <end position="172"/>
    </location>
</feature>
<evidence type="ECO:0000256" key="3">
    <source>
        <dbReference type="ARBA" id="ARBA00022692"/>
    </source>
</evidence>
<evidence type="ECO:0000313" key="10">
    <source>
        <dbReference type="Proteomes" id="UP000295793"/>
    </source>
</evidence>
<feature type="transmembrane region" description="Helical" evidence="7">
    <location>
        <begin position="121"/>
        <end position="144"/>
    </location>
</feature>
<feature type="transmembrane region" description="Helical" evidence="7">
    <location>
        <begin position="178"/>
        <end position="196"/>
    </location>
</feature>
<dbReference type="GO" id="GO:0016020">
    <property type="term" value="C:membrane"/>
    <property type="evidence" value="ECO:0007669"/>
    <property type="project" value="UniProtKB-SubCell"/>
</dbReference>
<protein>
    <submittedName>
        <fullName evidence="9">Rhomboid protease GluP</fullName>
    </submittedName>
</protein>
<dbReference type="RefSeq" id="WP_132702074.1">
    <property type="nucleotide sequence ID" value="NZ_SLZR01000010.1"/>
</dbReference>
<evidence type="ECO:0000259" key="8">
    <source>
        <dbReference type="Pfam" id="PF01694"/>
    </source>
</evidence>
<dbReference type="Gene3D" id="1.20.1540.10">
    <property type="entry name" value="Rhomboid-like"/>
    <property type="match status" value="1"/>
</dbReference>
<keyword evidence="5 7" id="KW-1133">Transmembrane helix</keyword>
<evidence type="ECO:0000256" key="4">
    <source>
        <dbReference type="ARBA" id="ARBA00022801"/>
    </source>
</evidence>